<feature type="signal peptide" evidence="2">
    <location>
        <begin position="1"/>
        <end position="23"/>
    </location>
</feature>
<gene>
    <name evidence="3" type="ORF">MNEG_15563</name>
</gene>
<evidence type="ECO:0000313" key="3">
    <source>
        <dbReference type="EMBL" id="KIY92400.1"/>
    </source>
</evidence>
<sequence length="348" mass="35735">MKAGNNISMNIIWTAGSLVLTRCFQVYSDAQRQKSQMQHEISSQLYDKMQDSQEGVEEELDGLCEEFLVREFDHRIDFQVQDSLPRLERWGLVVRNDQDKVQAMPMDSAIEALSFAWAIAYRSLGEPAAAGVCTADLLTGRGSTFGAEFDTFRENQAAIIAALAGSKKGMFSKAKDKMSFKRSSSSREAFAAAAYKPRPDAAAAAAPGERSSGSMAAAAAAALAAVNEGEEDAAARIDAALEGAPAPLAVTGAPLAAAAVEDAPTPRASGGSLSASASPAAASPSPLGGGRASGDFCSRRSAGSGSVAGGSSVHDGDEGASGAAHSSGGGKLKKPLALFKRLGKGGAK</sequence>
<feature type="chain" id="PRO_5002264629" evidence="2">
    <location>
        <begin position="24"/>
        <end position="348"/>
    </location>
</feature>
<proteinExistence type="predicted"/>
<evidence type="ECO:0000313" key="4">
    <source>
        <dbReference type="Proteomes" id="UP000054498"/>
    </source>
</evidence>
<reference evidence="3 4" key="1">
    <citation type="journal article" date="2013" name="BMC Genomics">
        <title>Reconstruction of the lipid metabolism for the microalga Monoraphidium neglectum from its genome sequence reveals characteristics suitable for biofuel production.</title>
        <authorList>
            <person name="Bogen C."/>
            <person name="Al-Dilaimi A."/>
            <person name="Albersmeier A."/>
            <person name="Wichmann J."/>
            <person name="Grundmann M."/>
            <person name="Rupp O."/>
            <person name="Lauersen K.J."/>
            <person name="Blifernez-Klassen O."/>
            <person name="Kalinowski J."/>
            <person name="Goesmann A."/>
            <person name="Mussgnug J.H."/>
            <person name="Kruse O."/>
        </authorList>
    </citation>
    <scope>NUCLEOTIDE SEQUENCE [LARGE SCALE GENOMIC DNA]</scope>
    <source>
        <strain evidence="3 4">SAG 48.87</strain>
    </source>
</reference>
<keyword evidence="2" id="KW-0732">Signal</keyword>
<dbReference type="AlphaFoldDB" id="A0A0D2MAM2"/>
<accession>A0A0D2MAM2</accession>
<protein>
    <submittedName>
        <fullName evidence="3">Uncharacterized protein</fullName>
    </submittedName>
</protein>
<dbReference type="EMBL" id="KK105656">
    <property type="protein sequence ID" value="KIY92400.1"/>
    <property type="molecule type" value="Genomic_DNA"/>
</dbReference>
<dbReference type="RefSeq" id="XP_013891420.1">
    <property type="nucleotide sequence ID" value="XM_014035966.1"/>
</dbReference>
<feature type="compositionally biased region" description="Low complexity" evidence="1">
    <location>
        <begin position="299"/>
        <end position="313"/>
    </location>
</feature>
<feature type="region of interest" description="Disordered" evidence="1">
    <location>
        <begin position="261"/>
        <end position="335"/>
    </location>
</feature>
<dbReference type="PANTHER" id="PTHR33645:SF11">
    <property type="entry name" value="AMINOPEPTIDASE (DUF3754)"/>
    <property type="match status" value="1"/>
</dbReference>
<dbReference type="PANTHER" id="PTHR33645">
    <property type="entry name" value="AMINOPEPTIDASE (DUF3754)"/>
    <property type="match status" value="1"/>
</dbReference>
<dbReference type="GeneID" id="25733237"/>
<dbReference type="Proteomes" id="UP000054498">
    <property type="component" value="Unassembled WGS sequence"/>
</dbReference>
<evidence type="ECO:0000256" key="1">
    <source>
        <dbReference type="SAM" id="MobiDB-lite"/>
    </source>
</evidence>
<dbReference type="KEGG" id="mng:MNEG_15563"/>
<keyword evidence="4" id="KW-1185">Reference proteome</keyword>
<feature type="compositionally biased region" description="Low complexity" evidence="1">
    <location>
        <begin position="261"/>
        <end position="286"/>
    </location>
</feature>
<evidence type="ECO:0000256" key="2">
    <source>
        <dbReference type="SAM" id="SignalP"/>
    </source>
</evidence>
<name>A0A0D2MAM2_9CHLO</name>
<organism evidence="3 4">
    <name type="scientific">Monoraphidium neglectum</name>
    <dbReference type="NCBI Taxonomy" id="145388"/>
    <lineage>
        <taxon>Eukaryota</taxon>
        <taxon>Viridiplantae</taxon>
        <taxon>Chlorophyta</taxon>
        <taxon>core chlorophytes</taxon>
        <taxon>Chlorophyceae</taxon>
        <taxon>CS clade</taxon>
        <taxon>Sphaeropleales</taxon>
        <taxon>Selenastraceae</taxon>
        <taxon>Monoraphidium</taxon>
    </lineage>
</organism>